<reference evidence="2" key="1">
    <citation type="submission" date="2022-07" db="EMBL/GenBank/DDBJ databases">
        <title>Phylogenomic reconstructions and comparative analyses of Kickxellomycotina fungi.</title>
        <authorList>
            <person name="Reynolds N.K."/>
            <person name="Stajich J.E."/>
            <person name="Barry K."/>
            <person name="Grigoriev I.V."/>
            <person name="Crous P."/>
            <person name="Smith M.E."/>
        </authorList>
    </citation>
    <scope>NUCLEOTIDE SEQUENCE</scope>
    <source>
        <strain evidence="2">NBRC 105414</strain>
    </source>
</reference>
<dbReference type="EMBL" id="JANBUL010000038">
    <property type="protein sequence ID" value="KAJ2783857.1"/>
    <property type="molecule type" value="Genomic_DNA"/>
</dbReference>
<organism evidence="2 3">
    <name type="scientific">Coemansia javaensis</name>
    <dbReference type="NCBI Taxonomy" id="2761396"/>
    <lineage>
        <taxon>Eukaryota</taxon>
        <taxon>Fungi</taxon>
        <taxon>Fungi incertae sedis</taxon>
        <taxon>Zoopagomycota</taxon>
        <taxon>Kickxellomycotina</taxon>
        <taxon>Kickxellomycetes</taxon>
        <taxon>Kickxellales</taxon>
        <taxon>Kickxellaceae</taxon>
        <taxon>Coemansia</taxon>
    </lineage>
</organism>
<dbReference type="OrthoDB" id="5542474at2759"/>
<feature type="domain" description="Transcription factor IIIC putative zinc-finger" evidence="1">
    <location>
        <begin position="475"/>
        <end position="547"/>
    </location>
</feature>
<dbReference type="AlphaFoldDB" id="A0A9W8HH35"/>
<dbReference type="InterPro" id="IPR015943">
    <property type="entry name" value="WD40/YVTN_repeat-like_dom_sf"/>
</dbReference>
<dbReference type="SUPFAM" id="SSF50978">
    <property type="entry name" value="WD40 repeat-like"/>
    <property type="match status" value="1"/>
</dbReference>
<evidence type="ECO:0000313" key="3">
    <source>
        <dbReference type="Proteomes" id="UP001140217"/>
    </source>
</evidence>
<keyword evidence="3" id="KW-1185">Reference proteome</keyword>
<dbReference type="Gene3D" id="2.130.10.10">
    <property type="entry name" value="YVTN repeat-like/Quinoprotein amine dehydrogenase"/>
    <property type="match status" value="1"/>
</dbReference>
<gene>
    <name evidence="2" type="ORF">H4R18_001465</name>
</gene>
<dbReference type="Proteomes" id="UP001140217">
    <property type="component" value="Unassembled WGS sequence"/>
</dbReference>
<protein>
    <recommendedName>
        <fullName evidence="1">Transcription factor IIIC putative zinc-finger domain-containing protein</fullName>
    </recommendedName>
</protein>
<evidence type="ECO:0000313" key="2">
    <source>
        <dbReference type="EMBL" id="KAJ2783857.1"/>
    </source>
</evidence>
<sequence>MDVKVIRQPLPIGGVHWSTANRWVIATSAQAFIVTPQLAAAGRIPDKHEVVAAIEATQNVEAVGLLDELPGDFPYPNAVAVLASDSTVRLFASARNPDAFNWHEVGRGDFGTGPEHVCAIATATLGALPVVACGSLGGKVSVVGLRGADGCRIDAARVLAFAPAESAVSHLAWVRGGRPGEGGVHVLAVCAADGAVQLWSVAGDLSEATLLETVCGRDWRPVTAHGVGADCAVLAKLGLAIVVDARAPQGVVVDRVPLGASQTLVACAVDGGRDRIYVGSHDFVISVLARRDGRWCRAAEEEAPLRDGMRRTIVQSFTTKFNMKRLFLRGLALSPHGRHLAFVADDQASWDLVIDGEAITRIHFHPLGGWTPDVARGALLRVLAGEYRGDLRYALWDIVNGEAAGAIAAIVESVRATDAPEQSQRLFVLNVASRMLEGDQPAAEARELALGGHARALFGYVAAALRSSTNGAGASDMALRSRQLAGCPNNHLFDVCSVTLKILESPGADQCNMCAAKRVGAAGRRPESLAGRVAGEFPLCIFCRGRFYAAVV</sequence>
<dbReference type="Pfam" id="PF12660">
    <property type="entry name" value="zf-TFIIIC"/>
    <property type="match status" value="1"/>
</dbReference>
<dbReference type="InterPro" id="IPR036322">
    <property type="entry name" value="WD40_repeat_dom_sf"/>
</dbReference>
<name>A0A9W8HH35_9FUNG</name>
<evidence type="ECO:0000259" key="1">
    <source>
        <dbReference type="Pfam" id="PF12660"/>
    </source>
</evidence>
<dbReference type="InterPro" id="IPR024764">
    <property type="entry name" value="TFIIIC_Znf"/>
</dbReference>
<accession>A0A9W8HH35</accession>
<comment type="caution">
    <text evidence="2">The sequence shown here is derived from an EMBL/GenBank/DDBJ whole genome shotgun (WGS) entry which is preliminary data.</text>
</comment>
<proteinExistence type="predicted"/>